<accession>A0A9N7YQ87</accession>
<dbReference type="AlphaFoldDB" id="A0A9N7YQ87"/>
<keyword evidence="3" id="KW-1185">Reference proteome</keyword>
<protein>
    <submittedName>
        <fullName evidence="2">Uncharacterized protein</fullName>
    </submittedName>
</protein>
<evidence type="ECO:0000313" key="2">
    <source>
        <dbReference type="EMBL" id="CAB1432649.1"/>
    </source>
</evidence>
<sequence length="138" mass="14574">MVKTGYEGDGEKQDCPSLQTIYEGSVVRLAHRILTDHWDLYPCFGVSTEIPALCQFDDDPASTPPLPEECINHRPASHASAETGREVWGTRGEKGRRKDGGGVAAAVTPADVSVEDTLGPGRGVTLAAVQTSGALLGK</sequence>
<evidence type="ECO:0000313" key="3">
    <source>
        <dbReference type="Proteomes" id="UP001153269"/>
    </source>
</evidence>
<reference evidence="2" key="1">
    <citation type="submission" date="2020-03" db="EMBL/GenBank/DDBJ databases">
        <authorList>
            <person name="Weist P."/>
        </authorList>
    </citation>
    <scope>NUCLEOTIDE SEQUENCE</scope>
</reference>
<comment type="caution">
    <text evidence="2">The sequence shown here is derived from an EMBL/GenBank/DDBJ whole genome shotgun (WGS) entry which is preliminary data.</text>
</comment>
<dbReference type="EMBL" id="CADEAL010001458">
    <property type="protein sequence ID" value="CAB1432649.1"/>
    <property type="molecule type" value="Genomic_DNA"/>
</dbReference>
<name>A0A9N7YQ87_PLEPL</name>
<evidence type="ECO:0000256" key="1">
    <source>
        <dbReference type="SAM" id="MobiDB-lite"/>
    </source>
</evidence>
<proteinExistence type="predicted"/>
<dbReference type="Proteomes" id="UP001153269">
    <property type="component" value="Unassembled WGS sequence"/>
</dbReference>
<gene>
    <name evidence="2" type="ORF">PLEPLA_LOCUS20732</name>
</gene>
<feature type="region of interest" description="Disordered" evidence="1">
    <location>
        <begin position="64"/>
        <end position="104"/>
    </location>
</feature>
<organism evidence="2 3">
    <name type="scientific">Pleuronectes platessa</name>
    <name type="common">European plaice</name>
    <dbReference type="NCBI Taxonomy" id="8262"/>
    <lineage>
        <taxon>Eukaryota</taxon>
        <taxon>Metazoa</taxon>
        <taxon>Chordata</taxon>
        <taxon>Craniata</taxon>
        <taxon>Vertebrata</taxon>
        <taxon>Euteleostomi</taxon>
        <taxon>Actinopterygii</taxon>
        <taxon>Neopterygii</taxon>
        <taxon>Teleostei</taxon>
        <taxon>Neoteleostei</taxon>
        <taxon>Acanthomorphata</taxon>
        <taxon>Carangaria</taxon>
        <taxon>Pleuronectiformes</taxon>
        <taxon>Pleuronectoidei</taxon>
        <taxon>Pleuronectidae</taxon>
        <taxon>Pleuronectes</taxon>
    </lineage>
</organism>
<feature type="compositionally biased region" description="Basic and acidic residues" evidence="1">
    <location>
        <begin position="91"/>
        <end position="100"/>
    </location>
</feature>